<dbReference type="AlphaFoldDB" id="A0A232EMJ5"/>
<gene>
    <name evidence="1" type="ORF">TSAR_003105</name>
</gene>
<proteinExistence type="predicted"/>
<organism evidence="1 2">
    <name type="scientific">Trichomalopsis sarcophagae</name>
    <dbReference type="NCBI Taxonomy" id="543379"/>
    <lineage>
        <taxon>Eukaryota</taxon>
        <taxon>Metazoa</taxon>
        <taxon>Ecdysozoa</taxon>
        <taxon>Arthropoda</taxon>
        <taxon>Hexapoda</taxon>
        <taxon>Insecta</taxon>
        <taxon>Pterygota</taxon>
        <taxon>Neoptera</taxon>
        <taxon>Endopterygota</taxon>
        <taxon>Hymenoptera</taxon>
        <taxon>Apocrita</taxon>
        <taxon>Proctotrupomorpha</taxon>
        <taxon>Chalcidoidea</taxon>
        <taxon>Pteromalidae</taxon>
        <taxon>Pteromalinae</taxon>
        <taxon>Trichomalopsis</taxon>
    </lineage>
</organism>
<evidence type="ECO:0000313" key="1">
    <source>
        <dbReference type="EMBL" id="OXU19561.1"/>
    </source>
</evidence>
<comment type="caution">
    <text evidence="1">The sequence shown here is derived from an EMBL/GenBank/DDBJ whole genome shotgun (WGS) entry which is preliminary data.</text>
</comment>
<name>A0A232EMJ5_9HYME</name>
<dbReference type="EMBL" id="NNAY01003353">
    <property type="protein sequence ID" value="OXU19561.1"/>
    <property type="molecule type" value="Genomic_DNA"/>
</dbReference>
<keyword evidence="2" id="KW-1185">Reference proteome</keyword>
<protein>
    <submittedName>
        <fullName evidence="1">Uncharacterized protein</fullName>
    </submittedName>
</protein>
<reference evidence="1 2" key="1">
    <citation type="journal article" date="2017" name="Curr. Biol.">
        <title>The Evolution of Venom by Co-option of Single-Copy Genes.</title>
        <authorList>
            <person name="Martinson E.O."/>
            <person name="Mrinalini"/>
            <person name="Kelkar Y.D."/>
            <person name="Chang C.H."/>
            <person name="Werren J.H."/>
        </authorList>
    </citation>
    <scope>NUCLEOTIDE SEQUENCE [LARGE SCALE GENOMIC DNA]</scope>
    <source>
        <strain evidence="1 2">Alberta</strain>
        <tissue evidence="1">Whole body</tissue>
    </source>
</reference>
<dbReference type="Proteomes" id="UP000215335">
    <property type="component" value="Unassembled WGS sequence"/>
</dbReference>
<accession>A0A232EMJ5</accession>
<evidence type="ECO:0000313" key="2">
    <source>
        <dbReference type="Proteomes" id="UP000215335"/>
    </source>
</evidence>
<sequence>MYRSTRIIRCLISAESASQDDMQALGVNTAAYSISTRNVSEPLAHIDEIEHWSIAPGYADYDMRTRYTKAEETAL</sequence>